<evidence type="ECO:0000313" key="8">
    <source>
        <dbReference type="EMBL" id="MDT7519807.1"/>
    </source>
</evidence>
<dbReference type="RefSeq" id="WP_313875464.1">
    <property type="nucleotide sequence ID" value="NZ_JAVBIK010000001.1"/>
</dbReference>
<evidence type="ECO:0000313" key="9">
    <source>
        <dbReference type="Proteomes" id="UP001321700"/>
    </source>
</evidence>
<dbReference type="EMBL" id="JAVBIK010000001">
    <property type="protein sequence ID" value="MDT7519807.1"/>
    <property type="molecule type" value="Genomic_DNA"/>
</dbReference>
<keyword evidence="6" id="KW-0732">Signal</keyword>
<organism evidence="8 9">
    <name type="scientific">Rhodoferax potami</name>
    <dbReference type="NCBI Taxonomy" id="3068338"/>
    <lineage>
        <taxon>Bacteria</taxon>
        <taxon>Pseudomonadati</taxon>
        <taxon>Pseudomonadota</taxon>
        <taxon>Betaproteobacteria</taxon>
        <taxon>Burkholderiales</taxon>
        <taxon>Comamonadaceae</taxon>
        <taxon>Rhodoferax</taxon>
    </lineage>
</organism>
<dbReference type="SUPFAM" id="SSF46626">
    <property type="entry name" value="Cytochrome c"/>
    <property type="match status" value="2"/>
</dbReference>
<feature type="domain" description="Cytochrome c" evidence="7">
    <location>
        <begin position="24"/>
        <end position="111"/>
    </location>
</feature>
<evidence type="ECO:0000256" key="6">
    <source>
        <dbReference type="SAM" id="SignalP"/>
    </source>
</evidence>
<name>A0ABU3KPX8_9BURK</name>
<comment type="caution">
    <text evidence="8">The sequence shown here is derived from an EMBL/GenBank/DDBJ whole genome shotgun (WGS) entry which is preliminary data.</text>
</comment>
<evidence type="ECO:0000256" key="5">
    <source>
        <dbReference type="SAM" id="MobiDB-lite"/>
    </source>
</evidence>
<evidence type="ECO:0000256" key="1">
    <source>
        <dbReference type="ARBA" id="ARBA00022617"/>
    </source>
</evidence>
<dbReference type="Proteomes" id="UP001321700">
    <property type="component" value="Unassembled WGS sequence"/>
</dbReference>
<keyword evidence="2 4" id="KW-0479">Metal-binding</keyword>
<accession>A0ABU3KPX8</accession>
<dbReference type="PROSITE" id="PS51007">
    <property type="entry name" value="CYTC"/>
    <property type="match status" value="2"/>
</dbReference>
<feature type="domain" description="Cytochrome c" evidence="7">
    <location>
        <begin position="125"/>
        <end position="215"/>
    </location>
</feature>
<reference evidence="8 9" key="1">
    <citation type="submission" date="2023-08" db="EMBL/GenBank/DDBJ databases">
        <title>Rhodoferax potami sp. nov. and Rhodoferax mekongensis sp. nov., isolated from the Mekong River in Thailand.</title>
        <authorList>
            <person name="Kitikhun S."/>
            <person name="Charoenyingcharoen P."/>
            <person name="Siriarchawattana P."/>
            <person name="Likhitrattanapisal S."/>
            <person name="Nilsakha T."/>
            <person name="Chanpet A."/>
            <person name="Rattanawaree P."/>
            <person name="Ingsriswang S."/>
        </authorList>
    </citation>
    <scope>NUCLEOTIDE SEQUENCE [LARGE SCALE GENOMIC DNA]</scope>
    <source>
        <strain evidence="8 9">TBRC 17660</strain>
    </source>
</reference>
<dbReference type="InterPro" id="IPR036909">
    <property type="entry name" value="Cyt_c-like_dom_sf"/>
</dbReference>
<keyword evidence="1 4" id="KW-0349">Heme</keyword>
<evidence type="ECO:0000259" key="7">
    <source>
        <dbReference type="PROSITE" id="PS51007"/>
    </source>
</evidence>
<feature type="signal peptide" evidence="6">
    <location>
        <begin position="1"/>
        <end position="32"/>
    </location>
</feature>
<feature type="region of interest" description="Disordered" evidence="5">
    <location>
        <begin position="221"/>
        <end position="243"/>
    </location>
</feature>
<evidence type="ECO:0000256" key="2">
    <source>
        <dbReference type="ARBA" id="ARBA00022723"/>
    </source>
</evidence>
<dbReference type="InterPro" id="IPR050597">
    <property type="entry name" value="Cytochrome_c_Oxidase_Subunit"/>
</dbReference>
<protein>
    <submittedName>
        <fullName evidence="8">C-type cytochrome</fullName>
    </submittedName>
</protein>
<feature type="chain" id="PRO_5047219327" evidence="6">
    <location>
        <begin position="33"/>
        <end position="243"/>
    </location>
</feature>
<dbReference type="PANTHER" id="PTHR33751">
    <property type="entry name" value="CBB3-TYPE CYTOCHROME C OXIDASE SUBUNIT FIXP"/>
    <property type="match status" value="1"/>
</dbReference>
<keyword evidence="3 4" id="KW-0408">Iron</keyword>
<gene>
    <name evidence="8" type="ORF">RAE19_13995</name>
</gene>
<dbReference type="Gene3D" id="1.10.760.10">
    <property type="entry name" value="Cytochrome c-like domain"/>
    <property type="match status" value="2"/>
</dbReference>
<sequence length="243" mass="25958">MQANPSPRKRKLFMALICGWLALGALPTSSLAFENTMAERTRACTACHGDQGRAGPDGYYPRLAGKPAGYLFNQLENFQQGRRQYGLMQGLIDPLSRDYLRAMAVYFSELHIPYPAPAPATAPPAVLASGRTLVLEGDVKRGLPACVSCHGQALTGVQPFTPGLLGLPRDYLNAQLGGWQTGQRKAHSPDCMATIAKRLSDADVNAISQWLSSQPVPANSTAVAMRPAQQRGTPALPDCGSAP</sequence>
<dbReference type="PANTHER" id="PTHR33751:SF11">
    <property type="entry name" value="BLL4483 PROTEIN"/>
    <property type="match status" value="1"/>
</dbReference>
<evidence type="ECO:0000256" key="3">
    <source>
        <dbReference type="ARBA" id="ARBA00023004"/>
    </source>
</evidence>
<proteinExistence type="predicted"/>
<keyword evidence="9" id="KW-1185">Reference proteome</keyword>
<dbReference type="InterPro" id="IPR009056">
    <property type="entry name" value="Cyt_c-like_dom"/>
</dbReference>
<evidence type="ECO:0000256" key="4">
    <source>
        <dbReference type="PROSITE-ProRule" id="PRU00433"/>
    </source>
</evidence>